<feature type="transmembrane region" description="Helical" evidence="7">
    <location>
        <begin position="247"/>
        <end position="271"/>
    </location>
</feature>
<evidence type="ECO:0000256" key="4">
    <source>
        <dbReference type="ARBA" id="ARBA00022692"/>
    </source>
</evidence>
<reference evidence="9 10" key="1">
    <citation type="submission" date="2016-10" db="EMBL/GenBank/DDBJ databases">
        <authorList>
            <person name="de Groot N.N."/>
        </authorList>
    </citation>
    <scope>NUCLEOTIDE SEQUENCE [LARGE SCALE GENOMIC DNA]</scope>
    <source>
        <strain evidence="9 10">DSM 8423</strain>
    </source>
</reference>
<feature type="transmembrane region" description="Helical" evidence="7">
    <location>
        <begin position="313"/>
        <end position="332"/>
    </location>
</feature>
<feature type="transmembrane region" description="Helical" evidence="7">
    <location>
        <begin position="338"/>
        <end position="363"/>
    </location>
</feature>
<dbReference type="PANTHER" id="PTHR42718:SF46">
    <property type="entry name" value="BLR6921 PROTEIN"/>
    <property type="match status" value="1"/>
</dbReference>
<keyword evidence="2" id="KW-0813">Transport</keyword>
<evidence type="ECO:0000313" key="9">
    <source>
        <dbReference type="EMBL" id="SEM10327.1"/>
    </source>
</evidence>
<keyword evidence="4 7" id="KW-0812">Transmembrane</keyword>
<evidence type="ECO:0000256" key="3">
    <source>
        <dbReference type="ARBA" id="ARBA00022475"/>
    </source>
</evidence>
<organism evidence="9 10">
    <name type="scientific">Syntrophus gentianae</name>
    <dbReference type="NCBI Taxonomy" id="43775"/>
    <lineage>
        <taxon>Bacteria</taxon>
        <taxon>Pseudomonadati</taxon>
        <taxon>Thermodesulfobacteriota</taxon>
        <taxon>Syntrophia</taxon>
        <taxon>Syntrophales</taxon>
        <taxon>Syntrophaceae</taxon>
        <taxon>Syntrophus</taxon>
    </lineage>
</organism>
<dbReference type="SUPFAM" id="SSF103473">
    <property type="entry name" value="MFS general substrate transporter"/>
    <property type="match status" value="1"/>
</dbReference>
<feature type="transmembrane region" description="Helical" evidence="7">
    <location>
        <begin position="150"/>
        <end position="172"/>
    </location>
</feature>
<dbReference type="PANTHER" id="PTHR42718">
    <property type="entry name" value="MAJOR FACILITATOR SUPERFAMILY MULTIDRUG TRANSPORTER MFSC"/>
    <property type="match status" value="1"/>
</dbReference>
<feature type="transmembrane region" description="Helical" evidence="7">
    <location>
        <begin position="419"/>
        <end position="439"/>
    </location>
</feature>
<keyword evidence="5 7" id="KW-1133">Transmembrane helix</keyword>
<dbReference type="Pfam" id="PF07690">
    <property type="entry name" value="MFS_1"/>
    <property type="match status" value="2"/>
</dbReference>
<name>A0A1H7VNE0_9BACT</name>
<evidence type="ECO:0000256" key="1">
    <source>
        <dbReference type="ARBA" id="ARBA00004651"/>
    </source>
</evidence>
<dbReference type="InterPro" id="IPR005829">
    <property type="entry name" value="Sugar_transporter_CS"/>
</dbReference>
<feature type="transmembrane region" description="Helical" evidence="7">
    <location>
        <begin position="283"/>
        <end position="301"/>
    </location>
</feature>
<proteinExistence type="predicted"/>
<evidence type="ECO:0000256" key="2">
    <source>
        <dbReference type="ARBA" id="ARBA00022448"/>
    </source>
</evidence>
<dbReference type="Proteomes" id="UP000198744">
    <property type="component" value="Unassembled WGS sequence"/>
</dbReference>
<dbReference type="InterPro" id="IPR011701">
    <property type="entry name" value="MFS"/>
</dbReference>
<dbReference type="FunFam" id="1.20.1250.20:FF:000503">
    <property type="entry name" value="Drug resistance transporter, EmrB/QacA subfamily"/>
    <property type="match status" value="1"/>
</dbReference>
<feature type="transmembrane region" description="Helical" evidence="7">
    <location>
        <begin position="34"/>
        <end position="52"/>
    </location>
</feature>
<dbReference type="Gene3D" id="1.20.1250.20">
    <property type="entry name" value="MFS general substrate transporter like domains"/>
    <property type="match status" value="1"/>
</dbReference>
<feature type="transmembrane region" description="Helical" evidence="7">
    <location>
        <begin position="384"/>
        <end position="407"/>
    </location>
</feature>
<keyword evidence="3" id="KW-1003">Cell membrane</keyword>
<dbReference type="InterPro" id="IPR020846">
    <property type="entry name" value="MFS_dom"/>
</dbReference>
<keyword evidence="10" id="KW-1185">Reference proteome</keyword>
<feature type="transmembrane region" description="Helical" evidence="7">
    <location>
        <begin position="64"/>
        <end position="90"/>
    </location>
</feature>
<dbReference type="STRING" id="43775.SAMN04489760_10468"/>
<protein>
    <submittedName>
        <fullName evidence="9">Drug resistance transporter, EmrB/QacA subfamily</fullName>
    </submittedName>
</protein>
<dbReference type="GO" id="GO:0022857">
    <property type="term" value="F:transmembrane transporter activity"/>
    <property type="evidence" value="ECO:0007669"/>
    <property type="project" value="InterPro"/>
</dbReference>
<dbReference type="EMBL" id="FOBS01000004">
    <property type="protein sequence ID" value="SEM10327.1"/>
    <property type="molecule type" value="Genomic_DNA"/>
</dbReference>
<feature type="transmembrane region" description="Helical" evidence="7">
    <location>
        <begin position="208"/>
        <end position="226"/>
    </location>
</feature>
<evidence type="ECO:0000256" key="7">
    <source>
        <dbReference type="SAM" id="Phobius"/>
    </source>
</evidence>
<dbReference type="CDD" id="cd17321">
    <property type="entry name" value="MFS_MMR_MDR_like"/>
    <property type="match status" value="1"/>
</dbReference>
<keyword evidence="6 7" id="KW-0472">Membrane</keyword>
<dbReference type="AlphaFoldDB" id="A0A1H7VNE0"/>
<feature type="domain" description="Major facilitator superfamily (MFS) profile" evidence="8">
    <location>
        <begin position="1"/>
        <end position="444"/>
    </location>
</feature>
<accession>A0A1H7VNE0</accession>
<gene>
    <name evidence="9" type="ORF">SAMN04489760_10468</name>
</gene>
<feature type="transmembrane region" description="Helical" evidence="7">
    <location>
        <begin position="123"/>
        <end position="144"/>
    </location>
</feature>
<evidence type="ECO:0000313" key="10">
    <source>
        <dbReference type="Proteomes" id="UP000198744"/>
    </source>
</evidence>
<dbReference type="GO" id="GO:0005886">
    <property type="term" value="C:plasma membrane"/>
    <property type="evidence" value="ECO:0007669"/>
    <property type="project" value="UniProtKB-SubCell"/>
</dbReference>
<comment type="subcellular location">
    <subcellularLocation>
        <location evidence="1">Cell membrane</location>
        <topology evidence="1">Multi-pass membrane protein</topology>
    </subcellularLocation>
</comment>
<sequence>MTTMASFLTPFMGSSINVALPALGREFSLHALSLNWVATSFLLAAAMSLVPLGRMADLYGRKRIFLWGIVLYTGASLACSLAPEVVILIFSRFLQGIGGAMIFGTATAILISVFPASVRGRVLGINVAAVYTGLSAGPLIGGLLTQHLGWRSIFLFNAGLGLVVLFFTLWKLREEWAEARGERFDLGGSLLYSLSLLLLMVGLSFLPAVPAILSVGAGIAGIAAFLKWEKGNPSPLLNLSLFYRNRAFTCSNLAALIHYCATYAVSFLMSLYLQLIQGLSPQYAGTVLLIQPVLQAAFSPLIGRLSDRIEPRLLASLGMAFTVCGLCLLIFLNGLSSLAYILISLALLGLGFALFSSPNVNAIMSSVDRKFLGLASGTLATMRILGQMFSMGIAMLIFALFIGTVQLSPLTYPLLLKSMKWTFVLLALLCGLGIFASLARGRMR</sequence>
<dbReference type="InterPro" id="IPR036259">
    <property type="entry name" value="MFS_trans_sf"/>
</dbReference>
<feature type="transmembrane region" description="Helical" evidence="7">
    <location>
        <begin position="96"/>
        <end position="116"/>
    </location>
</feature>
<feature type="transmembrane region" description="Helical" evidence="7">
    <location>
        <begin position="184"/>
        <end position="202"/>
    </location>
</feature>
<dbReference type="PRINTS" id="PR01036">
    <property type="entry name" value="TCRTETB"/>
</dbReference>
<dbReference type="PROSITE" id="PS50850">
    <property type="entry name" value="MFS"/>
    <property type="match status" value="1"/>
</dbReference>
<dbReference type="Gene3D" id="1.20.1720.10">
    <property type="entry name" value="Multidrug resistance protein D"/>
    <property type="match status" value="1"/>
</dbReference>
<evidence type="ECO:0000256" key="6">
    <source>
        <dbReference type="ARBA" id="ARBA00023136"/>
    </source>
</evidence>
<evidence type="ECO:0000256" key="5">
    <source>
        <dbReference type="ARBA" id="ARBA00022989"/>
    </source>
</evidence>
<dbReference type="PROSITE" id="PS00216">
    <property type="entry name" value="SUGAR_TRANSPORT_1"/>
    <property type="match status" value="1"/>
</dbReference>
<evidence type="ECO:0000259" key="8">
    <source>
        <dbReference type="PROSITE" id="PS50850"/>
    </source>
</evidence>